<comment type="cofactor">
    <cofactor evidence="1 4">
        <name>pyridoxal 5'-phosphate</name>
        <dbReference type="ChEBI" id="CHEBI:597326"/>
    </cofactor>
</comment>
<sequence>MAKGEPLDFIAETFQVETCKGEKKPFAQLSTWELLNLKPYTVLDLTDRIYKEYGISSTFMSNIMNKYNIQSTGKAILEQKYGITKPMRYFLSKTRHYSWPKASAIVGIGSDNVVGVKADCAARLDLEDLEKHLEESLSEQRAVYAVVAIIGSTEEGSVDSLSGVLALRKRFQARGLSFLVHADAAWGGYFCSMLPPDYHPGDIVNMPTDVGAGEGYVPDSGLRVETQEDLFALRFADSITVDPHKAGYIPYPAGGLCYRDERMRFLVTWTSPVLSRGTLTSIGIYGVEGNGYGALLREVTFTCSRLSAEWAAMTTEKDSFICVPLNMLPSELKEGSTKQMVEEEKQRIREQILNKSNAQIVQEDAERPDDEKAMQLLRALGSDLNINGIAFNWRHTDGTLNDDMEEANYLMHRVVERLSVDQPEDDPTKIPIVLTSTVFSDELYGECKEKYAERLGLKPCTMDLMVVRNVVMSPFPTDRNSLSELAGTLKCVVAEEVKVCQERNKINGDYHNFLMQGIENVYLVHLPMFHVAKHRRQVILAVNLPAKAKEAYVSIKNANATESITFVTATKVKLDDITSQGGEFRGSITSRESGILLKDVIATVKQVVKDRSLISYHRENSYPSRCMPFYLYGTKTEANIDHILLRAPNIQLTAERVKLQIDKPLSTDQLASGVICCLDSVREAALQPFPGTADVRSNPGFFFSPGKNLPVTIYRDPRGPSEDGPGTVDVIGKSGDVLAKGTLMLGNGGLYIDSVALNKDPYKRVEKYVKWKEEFDMIGKSREEGARGCAAGPAACRGGDLRNGGELLDDAEEYWARGDGDPEGEDLEAGEEEAGDGRVRPGPGPGP</sequence>
<dbReference type="PANTHER" id="PTHR42735:SF4">
    <property type="entry name" value="PYRIDOXAL PHOSPHATE-DEPENDENT DECARBOXYLASE FAMILY PROTEIN"/>
    <property type="match status" value="1"/>
</dbReference>
<dbReference type="InterPro" id="IPR015424">
    <property type="entry name" value="PyrdxlP-dep_Trfase"/>
</dbReference>
<dbReference type="OMA" id="ATWLTHK"/>
<reference evidence="7" key="1">
    <citation type="journal article" date="2014" name="BMC Genomics">
        <title>Genome characteristics reveal the impact of lichenization on lichen-forming fungus Endocarpon pusillum Hedwig (Verrucariales, Ascomycota).</title>
        <authorList>
            <person name="Wang Y.-Y."/>
            <person name="Liu B."/>
            <person name="Zhang X.-Y."/>
            <person name="Zhou Q.-M."/>
            <person name="Zhang T."/>
            <person name="Li H."/>
            <person name="Yu Y.-F."/>
            <person name="Zhang X.-L."/>
            <person name="Hao X.-Y."/>
            <person name="Wang M."/>
            <person name="Wang L."/>
            <person name="Wei J.-C."/>
        </authorList>
    </citation>
    <scope>NUCLEOTIDE SEQUENCE [LARGE SCALE GENOMIC DNA]</scope>
    <source>
        <strain evidence="7">Z07020 / HMAS-L-300199</strain>
    </source>
</reference>
<feature type="compositionally biased region" description="Acidic residues" evidence="5">
    <location>
        <begin position="821"/>
        <end position="834"/>
    </location>
</feature>
<feature type="modified residue" description="N6-(pyridoxal phosphate)lysine" evidence="4">
    <location>
        <position position="245"/>
    </location>
</feature>
<protein>
    <recommendedName>
        <fullName evidence="8">Pyridoxal phosphate-dependent transferase</fullName>
    </recommendedName>
</protein>
<keyword evidence="7" id="KW-1185">Reference proteome</keyword>
<dbReference type="InterPro" id="IPR002129">
    <property type="entry name" value="PyrdxlP-dep_de-COase"/>
</dbReference>
<dbReference type="InterPro" id="IPR015421">
    <property type="entry name" value="PyrdxlP-dep_Trfase_major"/>
</dbReference>
<dbReference type="OrthoDB" id="2161780at2759"/>
<dbReference type="EMBL" id="KE721204">
    <property type="protein sequence ID" value="ERF71617.1"/>
    <property type="molecule type" value="Genomic_DNA"/>
</dbReference>
<dbReference type="GO" id="GO:0016830">
    <property type="term" value="F:carbon-carbon lyase activity"/>
    <property type="evidence" value="ECO:0007669"/>
    <property type="project" value="InterPro"/>
</dbReference>
<evidence type="ECO:0000256" key="4">
    <source>
        <dbReference type="PIRSR" id="PIRSR602129-50"/>
    </source>
</evidence>
<evidence type="ECO:0000256" key="3">
    <source>
        <dbReference type="ARBA" id="ARBA00023239"/>
    </source>
</evidence>
<evidence type="ECO:0000313" key="6">
    <source>
        <dbReference type="EMBL" id="ERF71617.1"/>
    </source>
</evidence>
<dbReference type="Proteomes" id="UP000019373">
    <property type="component" value="Unassembled WGS sequence"/>
</dbReference>
<dbReference type="RefSeq" id="XP_007802826.1">
    <property type="nucleotide sequence ID" value="XM_007804635.1"/>
</dbReference>
<dbReference type="PANTHER" id="PTHR42735">
    <property type="match status" value="1"/>
</dbReference>
<dbReference type="GeneID" id="19235667"/>
<name>U1G2X4_ENDPU</name>
<keyword evidence="3" id="KW-0456">Lyase</keyword>
<dbReference type="GO" id="GO:0030170">
    <property type="term" value="F:pyridoxal phosphate binding"/>
    <property type="evidence" value="ECO:0007669"/>
    <property type="project" value="InterPro"/>
</dbReference>
<accession>U1G2X4</accession>
<dbReference type="AlphaFoldDB" id="U1G2X4"/>
<feature type="region of interest" description="Disordered" evidence="5">
    <location>
        <begin position="814"/>
        <end position="847"/>
    </location>
</feature>
<dbReference type="InterPro" id="IPR050477">
    <property type="entry name" value="GrpII_AminoAcid_Decarb"/>
</dbReference>
<gene>
    <name evidence="6" type="ORF">EPUS_00606</name>
</gene>
<dbReference type="GO" id="GO:0019752">
    <property type="term" value="P:carboxylic acid metabolic process"/>
    <property type="evidence" value="ECO:0007669"/>
    <property type="project" value="InterPro"/>
</dbReference>
<keyword evidence="2 4" id="KW-0663">Pyridoxal phosphate</keyword>
<evidence type="ECO:0008006" key="8">
    <source>
        <dbReference type="Google" id="ProtNLM"/>
    </source>
</evidence>
<evidence type="ECO:0000256" key="2">
    <source>
        <dbReference type="ARBA" id="ARBA00022898"/>
    </source>
</evidence>
<organism evidence="6 7">
    <name type="scientific">Endocarpon pusillum (strain Z07020 / HMAS-L-300199)</name>
    <name type="common">Lichen-forming fungus</name>
    <dbReference type="NCBI Taxonomy" id="1263415"/>
    <lineage>
        <taxon>Eukaryota</taxon>
        <taxon>Fungi</taxon>
        <taxon>Dikarya</taxon>
        <taxon>Ascomycota</taxon>
        <taxon>Pezizomycotina</taxon>
        <taxon>Eurotiomycetes</taxon>
        <taxon>Chaetothyriomycetidae</taxon>
        <taxon>Verrucariales</taxon>
        <taxon>Verrucariaceae</taxon>
        <taxon>Endocarpon</taxon>
    </lineage>
</organism>
<evidence type="ECO:0000256" key="1">
    <source>
        <dbReference type="ARBA" id="ARBA00001933"/>
    </source>
</evidence>
<dbReference type="SUPFAM" id="SSF53383">
    <property type="entry name" value="PLP-dependent transferases"/>
    <property type="match status" value="1"/>
</dbReference>
<dbReference type="Pfam" id="PF00282">
    <property type="entry name" value="Pyridoxal_deC"/>
    <property type="match status" value="1"/>
</dbReference>
<dbReference type="eggNOG" id="KOG0629">
    <property type="taxonomic scope" value="Eukaryota"/>
</dbReference>
<evidence type="ECO:0000256" key="5">
    <source>
        <dbReference type="SAM" id="MobiDB-lite"/>
    </source>
</evidence>
<dbReference type="Gene3D" id="3.40.640.10">
    <property type="entry name" value="Type I PLP-dependent aspartate aminotransferase-like (Major domain)"/>
    <property type="match status" value="1"/>
</dbReference>
<dbReference type="HOGENOM" id="CLU_005446_1_0_1"/>
<proteinExistence type="predicted"/>
<evidence type="ECO:0000313" key="7">
    <source>
        <dbReference type="Proteomes" id="UP000019373"/>
    </source>
</evidence>